<reference evidence="1" key="1">
    <citation type="submission" date="2020-08" db="EMBL/GenBank/DDBJ databases">
        <title>Multicomponent nature underlies the extraordinary mechanical properties of spider dragline silk.</title>
        <authorList>
            <person name="Kono N."/>
            <person name="Nakamura H."/>
            <person name="Mori M."/>
            <person name="Yoshida Y."/>
            <person name="Ohtoshi R."/>
            <person name="Malay A.D."/>
            <person name="Moran D.A.P."/>
            <person name="Tomita M."/>
            <person name="Numata K."/>
            <person name="Arakawa K."/>
        </authorList>
    </citation>
    <scope>NUCLEOTIDE SEQUENCE</scope>
</reference>
<proteinExistence type="predicted"/>
<keyword evidence="3" id="KW-1185">Reference proteome</keyword>
<protein>
    <submittedName>
        <fullName evidence="1">Uncharacterized protein</fullName>
    </submittedName>
</protein>
<comment type="caution">
    <text evidence="1">The sequence shown here is derived from an EMBL/GenBank/DDBJ whole genome shotgun (WGS) entry which is preliminary data.</text>
</comment>
<gene>
    <name evidence="1" type="ORF">NPIL_142561</name>
    <name evidence="2" type="ORF">NPIL_298441</name>
</gene>
<sequence length="110" mass="12587">MVIISPTEKLQRGSSLAFFHALPRKPPLLSRLRFGKSEDNERVGGEEEIRGGHKKELGWEENVMEFRSGDKGWPILRPHLIFQSYSFQGIGSRYGFDLVFMGFRMKGVVS</sequence>
<dbReference type="EMBL" id="BMAW01050774">
    <property type="protein sequence ID" value="GFS76913.1"/>
    <property type="molecule type" value="Genomic_DNA"/>
</dbReference>
<evidence type="ECO:0000313" key="2">
    <source>
        <dbReference type="EMBL" id="GFT83828.1"/>
    </source>
</evidence>
<dbReference type="EMBL" id="BMAW01072617">
    <property type="protein sequence ID" value="GFT83828.1"/>
    <property type="molecule type" value="Genomic_DNA"/>
</dbReference>
<evidence type="ECO:0000313" key="1">
    <source>
        <dbReference type="EMBL" id="GFS76913.1"/>
    </source>
</evidence>
<evidence type="ECO:0000313" key="3">
    <source>
        <dbReference type="Proteomes" id="UP000887013"/>
    </source>
</evidence>
<dbReference type="Proteomes" id="UP000887013">
    <property type="component" value="Unassembled WGS sequence"/>
</dbReference>
<accession>A0A8X6T6D1</accession>
<organism evidence="1 3">
    <name type="scientific">Nephila pilipes</name>
    <name type="common">Giant wood spider</name>
    <name type="synonym">Nephila maculata</name>
    <dbReference type="NCBI Taxonomy" id="299642"/>
    <lineage>
        <taxon>Eukaryota</taxon>
        <taxon>Metazoa</taxon>
        <taxon>Ecdysozoa</taxon>
        <taxon>Arthropoda</taxon>
        <taxon>Chelicerata</taxon>
        <taxon>Arachnida</taxon>
        <taxon>Araneae</taxon>
        <taxon>Araneomorphae</taxon>
        <taxon>Entelegynae</taxon>
        <taxon>Araneoidea</taxon>
        <taxon>Nephilidae</taxon>
        <taxon>Nephila</taxon>
    </lineage>
</organism>
<dbReference type="AlphaFoldDB" id="A0A8X6T6D1"/>
<name>A0A8X6T6D1_NEPPI</name>